<gene>
    <name evidence="2" type="ORF">GOODEAATRI_021048</name>
</gene>
<evidence type="ECO:0000313" key="2">
    <source>
        <dbReference type="EMBL" id="MEQ2162557.1"/>
    </source>
</evidence>
<dbReference type="Proteomes" id="UP001476798">
    <property type="component" value="Unassembled WGS sequence"/>
</dbReference>
<comment type="caution">
    <text evidence="2">The sequence shown here is derived from an EMBL/GenBank/DDBJ whole genome shotgun (WGS) entry which is preliminary data.</text>
</comment>
<evidence type="ECO:0000313" key="3">
    <source>
        <dbReference type="Proteomes" id="UP001476798"/>
    </source>
</evidence>
<keyword evidence="1" id="KW-1133">Transmembrane helix</keyword>
<accession>A0ABV0MTW7</accession>
<keyword evidence="1" id="KW-0472">Membrane</keyword>
<reference evidence="2 3" key="1">
    <citation type="submission" date="2021-06" db="EMBL/GenBank/DDBJ databases">
        <authorList>
            <person name="Palmer J.M."/>
        </authorList>
    </citation>
    <scope>NUCLEOTIDE SEQUENCE [LARGE SCALE GENOMIC DNA]</scope>
    <source>
        <strain evidence="2 3">GA_2019</strain>
        <tissue evidence="2">Muscle</tissue>
    </source>
</reference>
<organism evidence="2 3">
    <name type="scientific">Goodea atripinnis</name>
    <dbReference type="NCBI Taxonomy" id="208336"/>
    <lineage>
        <taxon>Eukaryota</taxon>
        <taxon>Metazoa</taxon>
        <taxon>Chordata</taxon>
        <taxon>Craniata</taxon>
        <taxon>Vertebrata</taxon>
        <taxon>Euteleostomi</taxon>
        <taxon>Actinopterygii</taxon>
        <taxon>Neopterygii</taxon>
        <taxon>Teleostei</taxon>
        <taxon>Neoteleostei</taxon>
        <taxon>Acanthomorphata</taxon>
        <taxon>Ovalentaria</taxon>
        <taxon>Atherinomorphae</taxon>
        <taxon>Cyprinodontiformes</taxon>
        <taxon>Goodeidae</taxon>
        <taxon>Goodea</taxon>
    </lineage>
</organism>
<feature type="transmembrane region" description="Helical" evidence="1">
    <location>
        <begin position="66"/>
        <end position="91"/>
    </location>
</feature>
<evidence type="ECO:0000256" key="1">
    <source>
        <dbReference type="SAM" id="Phobius"/>
    </source>
</evidence>
<name>A0ABV0MTW7_9TELE</name>
<protein>
    <submittedName>
        <fullName evidence="2">Uncharacterized protein</fullName>
    </submittedName>
</protein>
<dbReference type="EMBL" id="JAHRIO010012009">
    <property type="protein sequence ID" value="MEQ2162557.1"/>
    <property type="molecule type" value="Genomic_DNA"/>
</dbReference>
<proteinExistence type="predicted"/>
<keyword evidence="3" id="KW-1185">Reference proteome</keyword>
<keyword evidence="1" id="KW-0812">Transmembrane</keyword>
<sequence length="113" mass="12751">MPICFPLDKRDQPKGFLPKKATCNLYDPLSFPMVIISQTERGIPILVVFSITMAISGLYMDKLYQFIILLSAPTHGPFWGGWALALGGLVWPPRRPRTVPDPLWGALRRHCCK</sequence>
<feature type="transmembrane region" description="Helical" evidence="1">
    <location>
        <begin position="42"/>
        <end position="60"/>
    </location>
</feature>